<dbReference type="InterPro" id="IPR008979">
    <property type="entry name" value="Galactose-bd-like_sf"/>
</dbReference>
<sequence>MPVHAKETLLIDDFGDVQRASNGGQWQYFSDRVMGGVSEGAAGHGLVNGRSALQLSGIVSLENNGGFIQVALDLDVGGKPLDAGAASGIAVCVCGDGGSYALNLRTADTQRPWQSYRSHIDSCGEWTTHYLSFETFTPHRIDKPLDRSRLRRVGLIAIGEPGTAGVAISRLALYSDPSS</sequence>
<keyword evidence="4" id="KW-1185">Reference proteome</keyword>
<dbReference type="InterPro" id="IPR013857">
    <property type="entry name" value="NADH-UbQ_OxRdtase-assoc_prot30"/>
</dbReference>
<feature type="domain" description="NADH:ubiquinone oxidoreductase intermediate-associated protein 30" evidence="2">
    <location>
        <begin position="24"/>
        <end position="159"/>
    </location>
</feature>
<evidence type="ECO:0000259" key="2">
    <source>
        <dbReference type="Pfam" id="PF08547"/>
    </source>
</evidence>
<accession>A0ABZ0I2P5</accession>
<reference evidence="3 4" key="1">
    <citation type="submission" date="2023-10" db="EMBL/GenBank/DDBJ databases">
        <title>Two novel species belonging to the OM43/NOR5 clade.</title>
        <authorList>
            <person name="Park M."/>
        </authorList>
    </citation>
    <scope>NUCLEOTIDE SEQUENCE [LARGE SCALE GENOMIC DNA]</scope>
    <source>
        <strain evidence="3 4">IMCC43200</strain>
    </source>
</reference>
<dbReference type="RefSeq" id="WP_407347985.1">
    <property type="nucleotide sequence ID" value="NZ_CP136864.1"/>
</dbReference>
<dbReference type="Pfam" id="PF08547">
    <property type="entry name" value="CIA30"/>
    <property type="match status" value="1"/>
</dbReference>
<name>A0ABZ0I2P5_9GAMM</name>
<evidence type="ECO:0000313" key="4">
    <source>
        <dbReference type="Proteomes" id="UP001626537"/>
    </source>
</evidence>
<evidence type="ECO:0000256" key="1">
    <source>
        <dbReference type="ARBA" id="ARBA00007884"/>
    </source>
</evidence>
<protein>
    <submittedName>
        <fullName evidence="3">CIA30 family protein</fullName>
    </submittedName>
</protein>
<gene>
    <name evidence="3" type="ORF">R0135_16355</name>
</gene>
<dbReference type="Proteomes" id="UP001626537">
    <property type="component" value="Chromosome"/>
</dbReference>
<dbReference type="SUPFAM" id="SSF49785">
    <property type="entry name" value="Galactose-binding domain-like"/>
    <property type="match status" value="1"/>
</dbReference>
<comment type="similarity">
    <text evidence="1">Belongs to the CIA30 family.</text>
</comment>
<dbReference type="EMBL" id="CP136864">
    <property type="protein sequence ID" value="WOJ93336.1"/>
    <property type="molecule type" value="Genomic_DNA"/>
</dbReference>
<organism evidence="3 4">
    <name type="scientific">Congregibacter variabilis</name>
    <dbReference type="NCBI Taxonomy" id="3081200"/>
    <lineage>
        <taxon>Bacteria</taxon>
        <taxon>Pseudomonadati</taxon>
        <taxon>Pseudomonadota</taxon>
        <taxon>Gammaproteobacteria</taxon>
        <taxon>Cellvibrionales</taxon>
        <taxon>Halieaceae</taxon>
        <taxon>Congregibacter</taxon>
    </lineage>
</organism>
<dbReference type="PANTHER" id="PTHR13194:SF19">
    <property type="entry name" value="NAD(P)-BINDING ROSSMANN-FOLD SUPERFAMILY PROTEIN"/>
    <property type="match status" value="1"/>
</dbReference>
<evidence type="ECO:0000313" key="3">
    <source>
        <dbReference type="EMBL" id="WOJ93336.1"/>
    </source>
</evidence>
<dbReference type="InterPro" id="IPR039131">
    <property type="entry name" value="NDUFAF1"/>
</dbReference>
<dbReference type="PANTHER" id="PTHR13194">
    <property type="entry name" value="COMPLEX I INTERMEDIATE-ASSOCIATED PROTEIN 30"/>
    <property type="match status" value="1"/>
</dbReference>
<proteinExistence type="inferred from homology"/>